<evidence type="ECO:0000259" key="4">
    <source>
        <dbReference type="Pfam" id="PF04755"/>
    </source>
</evidence>
<dbReference type="Proteomes" id="UP000822688">
    <property type="component" value="Chromosome 3"/>
</dbReference>
<dbReference type="EMBL" id="CM026423">
    <property type="protein sequence ID" value="KAG0583673.1"/>
    <property type="molecule type" value="Genomic_DNA"/>
</dbReference>
<evidence type="ECO:0000256" key="2">
    <source>
        <dbReference type="ARBA" id="ARBA00022640"/>
    </source>
</evidence>
<dbReference type="Pfam" id="PF04755">
    <property type="entry name" value="PAP_fibrillin"/>
    <property type="match status" value="1"/>
</dbReference>
<dbReference type="AlphaFoldDB" id="A0A8T0IMJ6"/>
<feature type="region of interest" description="Disordered" evidence="3">
    <location>
        <begin position="102"/>
        <end position="150"/>
    </location>
</feature>
<evidence type="ECO:0000256" key="3">
    <source>
        <dbReference type="SAM" id="MobiDB-lite"/>
    </source>
</evidence>
<dbReference type="GO" id="GO:0009536">
    <property type="term" value="C:plastid"/>
    <property type="evidence" value="ECO:0007669"/>
    <property type="project" value="UniProtKB-SubCell"/>
</dbReference>
<keyword evidence="2" id="KW-0934">Plastid</keyword>
<organism evidence="5 6">
    <name type="scientific">Ceratodon purpureus</name>
    <name type="common">Fire moss</name>
    <name type="synonym">Dicranum purpureum</name>
    <dbReference type="NCBI Taxonomy" id="3225"/>
    <lineage>
        <taxon>Eukaryota</taxon>
        <taxon>Viridiplantae</taxon>
        <taxon>Streptophyta</taxon>
        <taxon>Embryophyta</taxon>
        <taxon>Bryophyta</taxon>
        <taxon>Bryophytina</taxon>
        <taxon>Bryopsida</taxon>
        <taxon>Dicranidae</taxon>
        <taxon>Pseudoditrichales</taxon>
        <taxon>Ditrichaceae</taxon>
        <taxon>Ceratodon</taxon>
    </lineage>
</organism>
<feature type="domain" description="Plastid lipid-associated protein/fibrillin conserved" evidence="4">
    <location>
        <begin position="155"/>
        <end position="370"/>
    </location>
</feature>
<dbReference type="InterPro" id="IPR006843">
    <property type="entry name" value="PAP/fibrillin_dom"/>
</dbReference>
<evidence type="ECO:0000313" key="5">
    <source>
        <dbReference type="EMBL" id="KAG0583673.1"/>
    </source>
</evidence>
<dbReference type="PANTHER" id="PTHR31906">
    <property type="entry name" value="PLASTID-LIPID-ASSOCIATED PROTEIN 4, CHLOROPLASTIC-RELATED"/>
    <property type="match status" value="1"/>
</dbReference>
<accession>A0A8T0IMJ6</accession>
<evidence type="ECO:0000313" key="6">
    <source>
        <dbReference type="Proteomes" id="UP000822688"/>
    </source>
</evidence>
<reference evidence="5" key="1">
    <citation type="submission" date="2020-06" db="EMBL/GenBank/DDBJ databases">
        <title>WGS assembly of Ceratodon purpureus strain R40.</title>
        <authorList>
            <person name="Carey S.B."/>
            <person name="Jenkins J."/>
            <person name="Shu S."/>
            <person name="Lovell J.T."/>
            <person name="Sreedasyam A."/>
            <person name="Maumus F."/>
            <person name="Tiley G.P."/>
            <person name="Fernandez-Pozo N."/>
            <person name="Barry K."/>
            <person name="Chen C."/>
            <person name="Wang M."/>
            <person name="Lipzen A."/>
            <person name="Daum C."/>
            <person name="Saski C.A."/>
            <person name="Payton A.C."/>
            <person name="Mcbreen J.C."/>
            <person name="Conrad R.E."/>
            <person name="Kollar L.M."/>
            <person name="Olsson S."/>
            <person name="Huttunen S."/>
            <person name="Landis J.B."/>
            <person name="Wickett N.J."/>
            <person name="Johnson M.G."/>
            <person name="Rensing S.A."/>
            <person name="Grimwood J."/>
            <person name="Schmutz J."/>
            <person name="Mcdaniel S.F."/>
        </authorList>
    </citation>
    <scope>NUCLEOTIDE SEQUENCE</scope>
    <source>
        <strain evidence="5">R40</strain>
    </source>
</reference>
<comment type="subcellular location">
    <subcellularLocation>
        <location evidence="1">Plastid</location>
    </subcellularLocation>
</comment>
<gene>
    <name evidence="5" type="ORF">KC19_3G154000</name>
</gene>
<keyword evidence="6" id="KW-1185">Reference proteome</keyword>
<proteinExistence type="predicted"/>
<name>A0A8T0IMJ6_CERPU</name>
<dbReference type="InterPro" id="IPR039633">
    <property type="entry name" value="PAP"/>
</dbReference>
<evidence type="ECO:0000256" key="1">
    <source>
        <dbReference type="ARBA" id="ARBA00004474"/>
    </source>
</evidence>
<feature type="compositionally biased region" description="Basic and acidic residues" evidence="3">
    <location>
        <begin position="119"/>
        <end position="150"/>
    </location>
</feature>
<sequence>MAALATGLMRSLALTQATPAFQQRNVRSLVPAAVVLAKPHAFYTNLFCLSGRKFLSNAPALSRLGVRKTLCAAYGDMDGRDENFLSVLNLLMEHFSRSEKARCKCKPESVNDPPPSDNDDAHDKKDDERSLSDADEKAKEAKQKEDEEAEKHLKGLKQDLILALSGTNWGMDANRETHAVIADIITQLEAVNPNPAPTEALEVLDGKWIMVYTSVKEFLPFVAARNLPLVNVSKISQFIDSDSLTVENVVSFTSPYMMTSFTNCASFDVRSPKRVQLKFEESVINTSQHEDFIHVPEQTSFMGHRISLKSLQDILQPFQDMAVQITKKAAEHKPLRIPYPANRVQSWLLTTYVDDSLRIARAECGGVFALVKEGSSIPFILI</sequence>
<comment type="caution">
    <text evidence="5">The sequence shown here is derived from an EMBL/GenBank/DDBJ whole genome shotgun (WGS) entry which is preliminary data.</text>
</comment>
<protein>
    <recommendedName>
        <fullName evidence="4">Plastid lipid-associated protein/fibrillin conserved domain-containing protein</fullName>
    </recommendedName>
</protein>